<evidence type="ECO:0000256" key="3">
    <source>
        <dbReference type="ARBA" id="ARBA00023004"/>
    </source>
</evidence>
<accession>A0ABQ7FSZ1</accession>
<name>A0ABQ7FSZ1_DUNSA</name>
<evidence type="ECO:0000313" key="5">
    <source>
        <dbReference type="Proteomes" id="UP000815325"/>
    </source>
</evidence>
<organism evidence="4 5">
    <name type="scientific">Dunaliella salina</name>
    <name type="common">Green alga</name>
    <name type="synonym">Protococcus salinus</name>
    <dbReference type="NCBI Taxonomy" id="3046"/>
    <lineage>
        <taxon>Eukaryota</taxon>
        <taxon>Viridiplantae</taxon>
        <taxon>Chlorophyta</taxon>
        <taxon>core chlorophytes</taxon>
        <taxon>Chlorophyceae</taxon>
        <taxon>CS clade</taxon>
        <taxon>Chlamydomonadales</taxon>
        <taxon>Dunaliellaceae</taxon>
        <taxon>Dunaliella</taxon>
    </lineage>
</organism>
<sequence length="105" mass="11756">MLDHPSQESAVMVLAALQDHFHHEEQLMRACEFGGQGPLSGFQSHCNHHQIILDQFQSVKDMLPPKTQRNNPLSGAATSALQQAVRLFYGHADMYDSLYEGRVHG</sequence>
<dbReference type="SUPFAM" id="SSF47188">
    <property type="entry name" value="Hemerythrin-like"/>
    <property type="match status" value="1"/>
</dbReference>
<evidence type="ECO:0008006" key="6">
    <source>
        <dbReference type="Google" id="ProtNLM"/>
    </source>
</evidence>
<evidence type="ECO:0000256" key="1">
    <source>
        <dbReference type="ARBA" id="ARBA00010587"/>
    </source>
</evidence>
<dbReference type="EMBL" id="MU072406">
    <property type="protein sequence ID" value="KAF5825600.1"/>
    <property type="molecule type" value="Genomic_DNA"/>
</dbReference>
<comment type="caution">
    <text evidence="4">The sequence shown here is derived from an EMBL/GenBank/DDBJ whole genome shotgun (WGS) entry which is preliminary data.</text>
</comment>
<keyword evidence="3" id="KW-0408">Iron</keyword>
<reference evidence="4" key="1">
    <citation type="submission" date="2017-08" db="EMBL/GenBank/DDBJ databases">
        <authorList>
            <person name="Polle J.E."/>
            <person name="Barry K."/>
            <person name="Cushman J."/>
            <person name="Schmutz J."/>
            <person name="Tran D."/>
            <person name="Hathwaick L.T."/>
            <person name="Yim W.C."/>
            <person name="Jenkins J."/>
            <person name="Mckie-Krisberg Z.M."/>
            <person name="Prochnik S."/>
            <person name="Lindquist E."/>
            <person name="Dockter R.B."/>
            <person name="Adam C."/>
            <person name="Molina H."/>
            <person name="Bunkerborg J."/>
            <person name="Jin E."/>
            <person name="Buchheim M."/>
            <person name="Magnuson J."/>
        </authorList>
    </citation>
    <scope>NUCLEOTIDE SEQUENCE</scope>
    <source>
        <strain evidence="4">CCAP 19/18</strain>
    </source>
</reference>
<protein>
    <recommendedName>
        <fullName evidence="6">Hemerythrin-like domain-containing protein</fullName>
    </recommendedName>
</protein>
<evidence type="ECO:0000313" key="4">
    <source>
        <dbReference type="EMBL" id="KAF5825600.1"/>
    </source>
</evidence>
<dbReference type="Gene3D" id="1.20.120.50">
    <property type="entry name" value="Hemerythrin-like"/>
    <property type="match status" value="1"/>
</dbReference>
<gene>
    <name evidence="4" type="ORF">DUNSADRAFT_8184</name>
</gene>
<proteinExistence type="inferred from homology"/>
<keyword evidence="2" id="KW-0479">Metal-binding</keyword>
<comment type="similarity">
    <text evidence="1">Belongs to the hemerythrin family.</text>
</comment>
<keyword evidence="5" id="KW-1185">Reference proteome</keyword>
<dbReference type="Proteomes" id="UP000815325">
    <property type="component" value="Unassembled WGS sequence"/>
</dbReference>
<dbReference type="InterPro" id="IPR035938">
    <property type="entry name" value="Hemerythrin-like_sf"/>
</dbReference>
<evidence type="ECO:0000256" key="2">
    <source>
        <dbReference type="ARBA" id="ARBA00022723"/>
    </source>
</evidence>